<accession>A0A0F9LBE3</accession>
<gene>
    <name evidence="1" type="ORF">LCGC14_1296930</name>
</gene>
<evidence type="ECO:0000313" key="1">
    <source>
        <dbReference type="EMBL" id="KKM84656.1"/>
    </source>
</evidence>
<dbReference type="InterPro" id="IPR029063">
    <property type="entry name" value="SAM-dependent_MTases_sf"/>
</dbReference>
<sequence length="232" mass="26214">MSETLRTLGSQEIIFHGAFLGKICEFIHAKTIVEIGTQYGKTMRFLCEAASRVNGMVFGYDYFDKIGKYTQGSQGDLDISLKALSEFNNFKLTKINTMSDEFAEVLKKDTRGKIDFAFIDGCHSYGGVKNDFRKVFPLLAKEGMIAFHDTFSHVGLRKFVISLYEELNDGTFDIINLPFGGGNKRHGITLLSKRSYPNTNTGISNISHDPQLPPCDIYTLENTWYNKMKARK</sequence>
<name>A0A0F9LBE3_9ZZZZ</name>
<proteinExistence type="predicted"/>
<dbReference type="AlphaFoldDB" id="A0A0F9LBE3"/>
<dbReference type="Pfam" id="PF13578">
    <property type="entry name" value="Methyltransf_24"/>
    <property type="match status" value="1"/>
</dbReference>
<comment type="caution">
    <text evidence="1">The sequence shown here is derived from an EMBL/GenBank/DDBJ whole genome shotgun (WGS) entry which is preliminary data.</text>
</comment>
<dbReference type="EMBL" id="LAZR01007531">
    <property type="protein sequence ID" value="KKM84656.1"/>
    <property type="molecule type" value="Genomic_DNA"/>
</dbReference>
<reference evidence="1" key="1">
    <citation type="journal article" date="2015" name="Nature">
        <title>Complex archaea that bridge the gap between prokaryotes and eukaryotes.</title>
        <authorList>
            <person name="Spang A."/>
            <person name="Saw J.H."/>
            <person name="Jorgensen S.L."/>
            <person name="Zaremba-Niedzwiedzka K."/>
            <person name="Martijn J."/>
            <person name="Lind A.E."/>
            <person name="van Eijk R."/>
            <person name="Schleper C."/>
            <person name="Guy L."/>
            <person name="Ettema T.J."/>
        </authorList>
    </citation>
    <scope>NUCLEOTIDE SEQUENCE</scope>
</reference>
<organism evidence="1">
    <name type="scientific">marine sediment metagenome</name>
    <dbReference type="NCBI Taxonomy" id="412755"/>
    <lineage>
        <taxon>unclassified sequences</taxon>
        <taxon>metagenomes</taxon>
        <taxon>ecological metagenomes</taxon>
    </lineage>
</organism>
<evidence type="ECO:0008006" key="2">
    <source>
        <dbReference type="Google" id="ProtNLM"/>
    </source>
</evidence>
<dbReference type="SUPFAM" id="SSF53335">
    <property type="entry name" value="S-adenosyl-L-methionine-dependent methyltransferases"/>
    <property type="match status" value="1"/>
</dbReference>
<dbReference type="Gene3D" id="3.40.50.150">
    <property type="entry name" value="Vaccinia Virus protein VP39"/>
    <property type="match status" value="1"/>
</dbReference>
<protein>
    <recommendedName>
        <fullName evidence="2">Methyltransferase domain-containing protein</fullName>
    </recommendedName>
</protein>